<evidence type="ECO:0000256" key="2">
    <source>
        <dbReference type="ARBA" id="ARBA00005858"/>
    </source>
</evidence>
<name>A0A077ZIM3_TRITR</name>
<dbReference type="Proteomes" id="UP000030665">
    <property type="component" value="Unassembled WGS sequence"/>
</dbReference>
<dbReference type="PANTHER" id="PTHR12814:SF2">
    <property type="entry name" value="RNA-BINDING PROTEIN NOB1"/>
    <property type="match status" value="1"/>
</dbReference>
<feature type="binding site" evidence="9">
    <location>
        <position position="236"/>
    </location>
    <ligand>
        <name>Zn(2+)</name>
        <dbReference type="ChEBI" id="CHEBI:29105"/>
    </ligand>
</feature>
<evidence type="ECO:0000256" key="10">
    <source>
        <dbReference type="SAM" id="MobiDB-lite"/>
    </source>
</evidence>
<evidence type="ECO:0000256" key="3">
    <source>
        <dbReference type="ARBA" id="ARBA00022722"/>
    </source>
</evidence>
<dbReference type="Gene3D" id="6.20.210.10">
    <property type="entry name" value="Nin one binding (NOB1), Zn-ribbon-like"/>
    <property type="match status" value="1"/>
</dbReference>
<feature type="binding site" evidence="9">
    <location>
        <position position="233"/>
    </location>
    <ligand>
        <name>Zn(2+)</name>
        <dbReference type="ChEBI" id="CHEBI:29105"/>
    </ligand>
</feature>
<keyword evidence="5" id="KW-0378">Hydrolase</keyword>
<reference evidence="13" key="1">
    <citation type="submission" date="2014-01" db="EMBL/GenBank/DDBJ databases">
        <authorList>
            <person name="Aslett M."/>
        </authorList>
    </citation>
    <scope>NUCLEOTIDE SEQUENCE</scope>
</reference>
<dbReference type="Pfam" id="PF08772">
    <property type="entry name" value="Zn_ribbon_NOB1"/>
    <property type="match status" value="1"/>
</dbReference>
<evidence type="ECO:0000259" key="11">
    <source>
        <dbReference type="Pfam" id="PF08772"/>
    </source>
</evidence>
<feature type="region of interest" description="Disordered" evidence="10">
    <location>
        <begin position="351"/>
        <end position="374"/>
    </location>
</feature>
<evidence type="ECO:0000256" key="9">
    <source>
        <dbReference type="PIRSR" id="PIRSR037125-1"/>
    </source>
</evidence>
<evidence type="ECO:0000256" key="6">
    <source>
        <dbReference type="ARBA" id="ARBA00022833"/>
    </source>
</evidence>
<gene>
    <name evidence="13" type="ORF">TTRE_0000860101</name>
</gene>
<dbReference type="CDD" id="cd09876">
    <property type="entry name" value="PIN_Nob1-like"/>
    <property type="match status" value="1"/>
</dbReference>
<evidence type="ECO:0000256" key="7">
    <source>
        <dbReference type="ARBA" id="ARBA00023242"/>
    </source>
</evidence>
<organism evidence="13 14">
    <name type="scientific">Trichuris trichiura</name>
    <name type="common">Whipworm</name>
    <name type="synonym">Trichocephalus trichiurus</name>
    <dbReference type="NCBI Taxonomy" id="36087"/>
    <lineage>
        <taxon>Eukaryota</taxon>
        <taxon>Metazoa</taxon>
        <taxon>Ecdysozoa</taxon>
        <taxon>Nematoda</taxon>
        <taxon>Enoplea</taxon>
        <taxon>Dorylaimia</taxon>
        <taxon>Trichinellida</taxon>
        <taxon>Trichuridae</taxon>
        <taxon>Trichuris</taxon>
    </lineage>
</organism>
<feature type="domain" description="Nin one binding (NOB1) Zn-ribbon-like" evidence="11">
    <location>
        <begin position="223"/>
        <end position="294"/>
    </location>
</feature>
<dbReference type="AlphaFoldDB" id="A0A077ZIM3"/>
<keyword evidence="4 8" id="KW-0479">Metal-binding</keyword>
<evidence type="ECO:0000256" key="4">
    <source>
        <dbReference type="ARBA" id="ARBA00022723"/>
    </source>
</evidence>
<dbReference type="InterPro" id="IPR014881">
    <property type="entry name" value="NOB1_Zn-bd"/>
</dbReference>
<dbReference type="OrthoDB" id="446759at2759"/>
<dbReference type="EMBL" id="HG806965">
    <property type="protein sequence ID" value="CDW60237.1"/>
    <property type="molecule type" value="Genomic_DNA"/>
</dbReference>
<dbReference type="InterPro" id="IPR039907">
    <property type="entry name" value="NOB1"/>
</dbReference>
<dbReference type="PANTHER" id="PTHR12814">
    <property type="entry name" value="RNA-BINDING PROTEIN NOB1"/>
    <property type="match status" value="1"/>
</dbReference>
<protein>
    <recommendedName>
        <fullName evidence="8">RNA-binding protein NOB1</fullName>
    </recommendedName>
</protein>
<reference evidence="13" key="2">
    <citation type="submission" date="2014-03" db="EMBL/GenBank/DDBJ databases">
        <title>The whipworm genome and dual-species transcriptomics of an intimate host-pathogen interaction.</title>
        <authorList>
            <person name="Foth B.J."/>
            <person name="Tsai I.J."/>
            <person name="Reid A.J."/>
            <person name="Bancroft A.J."/>
            <person name="Nichol S."/>
            <person name="Tracey A."/>
            <person name="Holroyd N."/>
            <person name="Cotton J.A."/>
            <person name="Stanley E.J."/>
            <person name="Zarowiecki M."/>
            <person name="Liu J.Z."/>
            <person name="Huckvale T."/>
            <person name="Cooper P.J."/>
            <person name="Grencis R.K."/>
            <person name="Berriman M."/>
        </authorList>
    </citation>
    <scope>NUCLEOTIDE SEQUENCE [LARGE SCALE GENOMIC DNA]</scope>
</reference>
<sequence>MKAKVKHLVVDSSGFIKCADLFCLAESFYTVNDVLMEIKDGKTKARLRALPFELTVLEPDSSSLKFVTEFSKKTGDYATLSKADLNLLAAVHALAVKHLGSCSINEEPLKADKANISPGHPENGMPGFYTPGKTNVLNDPEKSSVSELGERLKFLGDWNDEAHISNPEDEEGWITPASIAVSKDDSVQPKEAFTVACLTSDFAVQNTLTQMGLNVLSIDGRSIEHTKKFVLRCFSCFQLSTNATKKFCPNCGNDTLTKLTVSYDSNGAIVYHFSKRKVITPKGSKFSLPAPKGGKHAKNPILFEDQPMSHNKLSRKSLQKMDVFDPDYVAGDSPFAMHDITSRSAVLGLRSLQRRNLRNPNDYTRTKKRGGKKR</sequence>
<dbReference type="PIRSF" id="PIRSF037125">
    <property type="entry name" value="D-site_20S_pre-rRNA_nuclease"/>
    <property type="match status" value="1"/>
</dbReference>
<feature type="binding site" evidence="9">
    <location>
        <position position="251"/>
    </location>
    <ligand>
        <name>Zn(2+)</name>
        <dbReference type="ChEBI" id="CHEBI:29105"/>
    </ligand>
</feature>
<evidence type="ECO:0000313" key="14">
    <source>
        <dbReference type="Proteomes" id="UP000030665"/>
    </source>
</evidence>
<proteinExistence type="inferred from homology"/>
<comment type="similarity">
    <text evidence="2 8">Belongs to the NOB1 family.</text>
</comment>
<evidence type="ECO:0000256" key="1">
    <source>
        <dbReference type="ARBA" id="ARBA00004123"/>
    </source>
</evidence>
<dbReference type="GO" id="GO:0016787">
    <property type="term" value="F:hydrolase activity"/>
    <property type="evidence" value="ECO:0007669"/>
    <property type="project" value="UniProtKB-KW"/>
</dbReference>
<evidence type="ECO:0000256" key="8">
    <source>
        <dbReference type="PIRNR" id="PIRNR037125"/>
    </source>
</evidence>
<dbReference type="GO" id="GO:0030688">
    <property type="term" value="C:preribosome, small subunit precursor"/>
    <property type="evidence" value="ECO:0007669"/>
    <property type="project" value="TreeGrafter"/>
</dbReference>
<dbReference type="GO" id="GO:0030490">
    <property type="term" value="P:maturation of SSU-rRNA"/>
    <property type="evidence" value="ECO:0007669"/>
    <property type="project" value="TreeGrafter"/>
</dbReference>
<feature type="domain" description="Ribonuclease PIN" evidence="12">
    <location>
        <begin position="8"/>
        <end position="92"/>
    </location>
</feature>
<evidence type="ECO:0000259" key="12">
    <source>
        <dbReference type="Pfam" id="PF17146"/>
    </source>
</evidence>
<dbReference type="InterPro" id="IPR017117">
    <property type="entry name" value="Nob1_euk"/>
</dbReference>
<accession>A0A077ZIM3</accession>
<dbReference type="SUPFAM" id="SSF144206">
    <property type="entry name" value="NOB1 zinc finger-like"/>
    <property type="match status" value="1"/>
</dbReference>
<dbReference type="GO" id="GO:0005737">
    <property type="term" value="C:cytoplasm"/>
    <property type="evidence" value="ECO:0007669"/>
    <property type="project" value="UniProtKB-ARBA"/>
</dbReference>
<dbReference type="Pfam" id="PF17146">
    <property type="entry name" value="PIN_6"/>
    <property type="match status" value="1"/>
</dbReference>
<keyword evidence="3" id="KW-0540">Nuclease</keyword>
<dbReference type="InterPro" id="IPR036283">
    <property type="entry name" value="NOB1_Zf-like_sf"/>
</dbReference>
<comment type="function">
    <text evidence="8">May play a role in mRNA degradation.</text>
</comment>
<dbReference type="FunFam" id="3.40.50.1010:FF:000020">
    <property type="entry name" value="20S-pre-rRNA D-site endonuclease NOB1"/>
    <property type="match status" value="1"/>
</dbReference>
<comment type="subcellular location">
    <subcellularLocation>
        <location evidence="1 8">Nucleus</location>
    </subcellularLocation>
</comment>
<evidence type="ECO:0000313" key="13">
    <source>
        <dbReference type="EMBL" id="CDW60237.1"/>
    </source>
</evidence>
<evidence type="ECO:0000256" key="5">
    <source>
        <dbReference type="ARBA" id="ARBA00022801"/>
    </source>
</evidence>
<dbReference type="GO" id="GO:0046872">
    <property type="term" value="F:metal ion binding"/>
    <property type="evidence" value="ECO:0007669"/>
    <property type="project" value="UniProtKB-UniRule"/>
</dbReference>
<dbReference type="GO" id="GO:0031981">
    <property type="term" value="C:nuclear lumen"/>
    <property type="evidence" value="ECO:0007669"/>
    <property type="project" value="UniProtKB-ARBA"/>
</dbReference>
<feature type="binding site" evidence="9">
    <location>
        <position position="248"/>
    </location>
    <ligand>
        <name>Zn(2+)</name>
        <dbReference type="ChEBI" id="CHEBI:29105"/>
    </ligand>
</feature>
<keyword evidence="7 8" id="KW-0539">Nucleus</keyword>
<keyword evidence="6 8" id="KW-0862">Zinc</keyword>
<dbReference type="InterPro" id="IPR033411">
    <property type="entry name" value="Ribonuclease_PIN"/>
</dbReference>
<dbReference type="STRING" id="36087.A0A077ZIM3"/>
<keyword evidence="14" id="KW-1185">Reference proteome</keyword>
<dbReference type="GO" id="GO:0004521">
    <property type="term" value="F:RNA endonuclease activity"/>
    <property type="evidence" value="ECO:0007669"/>
    <property type="project" value="UniProtKB-UniRule"/>
</dbReference>
<dbReference type="Gene3D" id="3.40.50.1010">
    <property type="entry name" value="5'-nuclease"/>
    <property type="match status" value="1"/>
</dbReference>